<keyword evidence="4" id="KW-1133">Transmembrane helix</keyword>
<keyword evidence="4" id="KW-0812">Transmembrane</keyword>
<dbReference type="Proteomes" id="UP000054683">
    <property type="component" value="Unassembled WGS sequence"/>
</dbReference>
<evidence type="ECO:0000256" key="1">
    <source>
        <dbReference type="ARBA" id="ARBA00004370"/>
    </source>
</evidence>
<dbReference type="OrthoDB" id="5298735at2"/>
<gene>
    <name evidence="6" type="ORF">AWB69_01039</name>
</gene>
<evidence type="ECO:0000313" key="6">
    <source>
        <dbReference type="EMBL" id="SAL18135.1"/>
    </source>
</evidence>
<feature type="region of interest" description="Disordered" evidence="3">
    <location>
        <begin position="65"/>
        <end position="105"/>
    </location>
</feature>
<evidence type="ECO:0000256" key="2">
    <source>
        <dbReference type="ARBA" id="ARBA00023136"/>
    </source>
</evidence>
<dbReference type="InterPro" id="IPR008816">
    <property type="entry name" value="Gly_zipper_2TM_dom"/>
</dbReference>
<dbReference type="InterPro" id="IPR051407">
    <property type="entry name" value="Bact_OM_lipoprot/Surf_antigen"/>
</dbReference>
<dbReference type="RefSeq" id="WP_062082818.1">
    <property type="nucleotide sequence ID" value="NZ_FCOK02000004.1"/>
</dbReference>
<feature type="transmembrane region" description="Helical" evidence="4">
    <location>
        <begin position="21"/>
        <end position="44"/>
    </location>
</feature>
<feature type="compositionally biased region" description="Polar residues" evidence="3">
    <location>
        <begin position="208"/>
        <end position="219"/>
    </location>
</feature>
<feature type="domain" description="Glycine zipper 2TM" evidence="5">
    <location>
        <begin position="143"/>
        <end position="183"/>
    </location>
</feature>
<dbReference type="PANTHER" id="PTHR35603">
    <property type="match status" value="1"/>
</dbReference>
<evidence type="ECO:0000313" key="7">
    <source>
        <dbReference type="Proteomes" id="UP000054683"/>
    </source>
</evidence>
<dbReference type="PANTHER" id="PTHR35603:SF2">
    <property type="entry name" value="OUTER MEMBRANE LIPOPROTEIN"/>
    <property type="match status" value="1"/>
</dbReference>
<reference evidence="6 7" key="1">
    <citation type="submission" date="2016-01" db="EMBL/GenBank/DDBJ databases">
        <authorList>
            <person name="Oliw E.H."/>
        </authorList>
    </citation>
    <scope>NUCLEOTIDE SEQUENCE [LARGE SCALE GENOMIC DNA]</scope>
    <source>
        <strain evidence="6">LMG 27134</strain>
    </source>
</reference>
<accession>A0A158FEG1</accession>
<name>A0A158FEG1_9BURK</name>
<evidence type="ECO:0000256" key="3">
    <source>
        <dbReference type="SAM" id="MobiDB-lite"/>
    </source>
</evidence>
<dbReference type="AlphaFoldDB" id="A0A158FEG1"/>
<organism evidence="6 7">
    <name type="scientific">Caballeronia udeis</name>
    <dbReference type="NCBI Taxonomy" id="1232866"/>
    <lineage>
        <taxon>Bacteria</taxon>
        <taxon>Pseudomonadati</taxon>
        <taxon>Pseudomonadota</taxon>
        <taxon>Betaproteobacteria</taxon>
        <taxon>Burkholderiales</taxon>
        <taxon>Burkholderiaceae</taxon>
        <taxon>Caballeronia</taxon>
    </lineage>
</organism>
<proteinExistence type="predicted"/>
<evidence type="ECO:0000259" key="5">
    <source>
        <dbReference type="Pfam" id="PF05433"/>
    </source>
</evidence>
<keyword evidence="6" id="KW-0449">Lipoprotein</keyword>
<feature type="compositionally biased region" description="Low complexity" evidence="3">
    <location>
        <begin position="76"/>
        <end position="88"/>
    </location>
</feature>
<evidence type="ECO:0000256" key="4">
    <source>
        <dbReference type="SAM" id="Phobius"/>
    </source>
</evidence>
<comment type="subcellular location">
    <subcellularLocation>
        <location evidence="1">Membrane</location>
    </subcellularLocation>
</comment>
<sequence>MSANPNVSESSESLRSRIHPLIAAAAVAVIVVSGVGVAALTGILPSSKAVPAAVSAPALIDTQPSDSLNGLKPNVQPQAPSIAPAQPVTHHHHVAPPPQNYASNELNRAPAGPAFPAAPAMDPYAGQVVSITTVRTAEPTTGLGALGGAVLGGLAGTQIGNGHGRTAATIVGALGGGLAGNTVEHAVHKATTYDVQVRMEDGSYRNFSYQTDPGLQTGQRVHVSGDSLTAS</sequence>
<dbReference type="Pfam" id="PF05433">
    <property type="entry name" value="Rick_17kDa_Anti"/>
    <property type="match status" value="1"/>
</dbReference>
<dbReference type="EMBL" id="FCOK02000004">
    <property type="protein sequence ID" value="SAL18135.1"/>
    <property type="molecule type" value="Genomic_DNA"/>
</dbReference>
<dbReference type="GO" id="GO:0019867">
    <property type="term" value="C:outer membrane"/>
    <property type="evidence" value="ECO:0007669"/>
    <property type="project" value="InterPro"/>
</dbReference>
<keyword evidence="2 4" id="KW-0472">Membrane</keyword>
<feature type="region of interest" description="Disordered" evidence="3">
    <location>
        <begin position="208"/>
        <end position="231"/>
    </location>
</feature>
<protein>
    <submittedName>
        <fullName evidence="6">Outer membrane lipoprotein</fullName>
    </submittedName>
</protein>